<keyword evidence="6" id="KW-0808">Transferase</keyword>
<evidence type="ECO:0000256" key="10">
    <source>
        <dbReference type="ARBA" id="ARBA00023136"/>
    </source>
</evidence>
<evidence type="ECO:0000256" key="9">
    <source>
        <dbReference type="ARBA" id="ARBA00022989"/>
    </source>
</evidence>
<evidence type="ECO:0000256" key="7">
    <source>
        <dbReference type="ARBA" id="ARBA00022692"/>
    </source>
</evidence>
<evidence type="ECO:0000256" key="12">
    <source>
        <dbReference type="SAM" id="Phobius"/>
    </source>
</evidence>
<organism evidence="13 14">
    <name type="scientific">Oryza sativa subsp. japonica</name>
    <name type="common">Rice</name>
    <dbReference type="NCBI Taxonomy" id="39947"/>
    <lineage>
        <taxon>Eukaryota</taxon>
        <taxon>Viridiplantae</taxon>
        <taxon>Streptophyta</taxon>
        <taxon>Embryophyta</taxon>
        <taxon>Tracheophyta</taxon>
        <taxon>Spermatophyta</taxon>
        <taxon>Magnoliopsida</taxon>
        <taxon>Liliopsida</taxon>
        <taxon>Poales</taxon>
        <taxon>Poaceae</taxon>
        <taxon>BOP clade</taxon>
        <taxon>Oryzoideae</taxon>
        <taxon>Oryzeae</taxon>
        <taxon>Oryzinae</taxon>
        <taxon>Oryza</taxon>
        <taxon>Oryza sativa</taxon>
    </lineage>
</organism>
<sequence>MSGEHEPIYIVRNYLVGFLRWRCIMCFADLLVGLFIDTILKLRGVPDSTRIWSVVAWLFNPFTFTIGTRGNCEPIVCAVILWILICLMNGVEYCRHHSGMV</sequence>
<evidence type="ECO:0000313" key="14">
    <source>
        <dbReference type="Proteomes" id="UP000059680"/>
    </source>
</evidence>
<evidence type="ECO:0000256" key="8">
    <source>
        <dbReference type="ARBA" id="ARBA00022824"/>
    </source>
</evidence>
<dbReference type="ExpressionAtlas" id="A0A0P0W194">
    <property type="expression patterns" value="baseline and differential"/>
</dbReference>
<dbReference type="Gramene" id="Os03t0670200-02">
    <property type="protein sequence ID" value="Os03t0670200-02"/>
    <property type="gene ID" value="Os03g0670200"/>
</dbReference>
<dbReference type="GO" id="GO:0006506">
    <property type="term" value="P:GPI anchor biosynthetic process"/>
    <property type="evidence" value="ECO:0007669"/>
    <property type="project" value="UniProtKB-UniPathway"/>
</dbReference>
<keyword evidence="10 12" id="KW-0472">Membrane</keyword>
<dbReference type="EMBL" id="AP014959">
    <property type="protein sequence ID" value="BAS85680.1"/>
    <property type="molecule type" value="Genomic_DNA"/>
</dbReference>
<accession>A0A0P0W194</accession>
<keyword evidence="5" id="KW-0328">Glycosyltransferase</keyword>
<keyword evidence="7 12" id="KW-0812">Transmembrane</keyword>
<dbReference type="UniPathway" id="UPA00196"/>
<dbReference type="AlphaFoldDB" id="A0A0P0W194"/>
<keyword evidence="4" id="KW-0337">GPI-anchor biosynthesis</keyword>
<reference evidence="14" key="1">
    <citation type="journal article" date="2005" name="Nature">
        <title>The map-based sequence of the rice genome.</title>
        <authorList>
            <consortium name="International rice genome sequencing project (IRGSP)"/>
            <person name="Matsumoto T."/>
            <person name="Wu J."/>
            <person name="Kanamori H."/>
            <person name="Katayose Y."/>
            <person name="Fujisawa M."/>
            <person name="Namiki N."/>
            <person name="Mizuno H."/>
            <person name="Yamamoto K."/>
            <person name="Antonio B.A."/>
            <person name="Baba T."/>
            <person name="Sakata K."/>
            <person name="Nagamura Y."/>
            <person name="Aoki H."/>
            <person name="Arikawa K."/>
            <person name="Arita K."/>
            <person name="Bito T."/>
            <person name="Chiden Y."/>
            <person name="Fujitsuka N."/>
            <person name="Fukunaka R."/>
            <person name="Hamada M."/>
            <person name="Harada C."/>
            <person name="Hayashi A."/>
            <person name="Hijishita S."/>
            <person name="Honda M."/>
            <person name="Hosokawa S."/>
            <person name="Ichikawa Y."/>
            <person name="Idonuma A."/>
            <person name="Iijima M."/>
            <person name="Ikeda M."/>
            <person name="Ikeno M."/>
            <person name="Ito K."/>
            <person name="Ito S."/>
            <person name="Ito T."/>
            <person name="Ito Y."/>
            <person name="Ito Y."/>
            <person name="Iwabuchi A."/>
            <person name="Kamiya K."/>
            <person name="Karasawa W."/>
            <person name="Kurita K."/>
            <person name="Katagiri S."/>
            <person name="Kikuta A."/>
            <person name="Kobayashi H."/>
            <person name="Kobayashi N."/>
            <person name="Machita K."/>
            <person name="Maehara T."/>
            <person name="Masukawa M."/>
            <person name="Mizubayashi T."/>
            <person name="Mukai Y."/>
            <person name="Nagasaki H."/>
            <person name="Nagata Y."/>
            <person name="Naito S."/>
            <person name="Nakashima M."/>
            <person name="Nakama Y."/>
            <person name="Nakamichi Y."/>
            <person name="Nakamura M."/>
            <person name="Meguro A."/>
            <person name="Negishi M."/>
            <person name="Ohta I."/>
            <person name="Ohta T."/>
            <person name="Okamoto M."/>
            <person name="Ono N."/>
            <person name="Saji S."/>
            <person name="Sakaguchi M."/>
            <person name="Sakai K."/>
            <person name="Shibata M."/>
            <person name="Shimokawa T."/>
            <person name="Song J."/>
            <person name="Takazaki Y."/>
            <person name="Terasawa K."/>
            <person name="Tsugane M."/>
            <person name="Tsuji K."/>
            <person name="Ueda S."/>
            <person name="Waki K."/>
            <person name="Yamagata H."/>
            <person name="Yamamoto M."/>
            <person name="Yamamoto S."/>
            <person name="Yamane H."/>
            <person name="Yoshiki S."/>
            <person name="Yoshihara R."/>
            <person name="Yukawa K."/>
            <person name="Zhong H."/>
            <person name="Yano M."/>
            <person name="Yuan Q."/>
            <person name="Ouyang S."/>
            <person name="Liu J."/>
            <person name="Jones K.M."/>
            <person name="Gansberger K."/>
            <person name="Moffat K."/>
            <person name="Hill J."/>
            <person name="Bera J."/>
            <person name="Fadrosh D."/>
            <person name="Jin S."/>
            <person name="Johri S."/>
            <person name="Kim M."/>
            <person name="Overton L."/>
            <person name="Reardon M."/>
            <person name="Tsitrin T."/>
            <person name="Vuong H."/>
            <person name="Weaver B."/>
            <person name="Ciecko A."/>
            <person name="Tallon L."/>
            <person name="Jackson J."/>
            <person name="Pai G."/>
            <person name="Aken S.V."/>
            <person name="Utterback T."/>
            <person name="Reidmuller S."/>
            <person name="Feldblyum T."/>
            <person name="Hsiao J."/>
            <person name="Zismann V."/>
            <person name="Iobst S."/>
            <person name="de Vazeille A.R."/>
            <person name="Buell C.R."/>
            <person name="Ying K."/>
            <person name="Li Y."/>
            <person name="Lu T."/>
            <person name="Huang Y."/>
            <person name="Zhao Q."/>
            <person name="Feng Q."/>
            <person name="Zhang L."/>
            <person name="Zhu J."/>
            <person name="Weng Q."/>
            <person name="Mu J."/>
            <person name="Lu Y."/>
            <person name="Fan D."/>
            <person name="Liu Y."/>
            <person name="Guan J."/>
            <person name="Zhang Y."/>
            <person name="Yu S."/>
            <person name="Liu X."/>
            <person name="Zhang Y."/>
            <person name="Hong G."/>
            <person name="Han B."/>
            <person name="Choisne N."/>
            <person name="Demange N."/>
            <person name="Orjeda G."/>
            <person name="Samain S."/>
            <person name="Cattolico L."/>
            <person name="Pelletier E."/>
            <person name="Couloux A."/>
            <person name="Segurens B."/>
            <person name="Wincker P."/>
            <person name="D'Hont A."/>
            <person name="Scarpelli C."/>
            <person name="Weissenbach J."/>
            <person name="Salanoubat M."/>
            <person name="Quetier F."/>
            <person name="Yu Y."/>
            <person name="Kim H.R."/>
            <person name="Rambo T."/>
            <person name="Currie J."/>
            <person name="Collura K."/>
            <person name="Luo M."/>
            <person name="Yang T."/>
            <person name="Ammiraju J.S.S."/>
            <person name="Engler F."/>
            <person name="Soderlund C."/>
            <person name="Wing R.A."/>
            <person name="Palmer L.E."/>
            <person name="de la Bastide M."/>
            <person name="Spiegel L."/>
            <person name="Nascimento L."/>
            <person name="Zutavern T."/>
            <person name="O'Shaughnessy A."/>
            <person name="Dike S."/>
            <person name="Dedhia N."/>
            <person name="Preston R."/>
            <person name="Balija V."/>
            <person name="McCombie W.R."/>
            <person name="Chow T."/>
            <person name="Chen H."/>
            <person name="Chung M."/>
            <person name="Chen C."/>
            <person name="Shaw J."/>
            <person name="Wu H."/>
            <person name="Hsiao K."/>
            <person name="Chao Y."/>
            <person name="Chu M."/>
            <person name="Cheng C."/>
            <person name="Hour A."/>
            <person name="Lee P."/>
            <person name="Lin S."/>
            <person name="Lin Y."/>
            <person name="Liou J."/>
            <person name="Liu S."/>
            <person name="Hsing Y."/>
            <person name="Raghuvanshi S."/>
            <person name="Mohanty A."/>
            <person name="Bharti A.K."/>
            <person name="Gaur A."/>
            <person name="Gupta V."/>
            <person name="Kumar D."/>
            <person name="Ravi V."/>
            <person name="Vij S."/>
            <person name="Kapur A."/>
            <person name="Khurana P."/>
            <person name="Khurana P."/>
            <person name="Khurana J.P."/>
            <person name="Tyagi A.K."/>
            <person name="Gaikwad K."/>
            <person name="Singh A."/>
            <person name="Dalal V."/>
            <person name="Srivastava S."/>
            <person name="Dixit A."/>
            <person name="Pal A.K."/>
            <person name="Ghazi I.A."/>
            <person name="Yadav M."/>
            <person name="Pandit A."/>
            <person name="Bhargava A."/>
            <person name="Sureshbabu K."/>
            <person name="Batra K."/>
            <person name="Sharma T.R."/>
            <person name="Mohapatra T."/>
            <person name="Singh N.K."/>
            <person name="Messing J."/>
            <person name="Nelson A.B."/>
            <person name="Fuks G."/>
            <person name="Kavchok S."/>
            <person name="Keizer G."/>
            <person name="Linton E."/>
            <person name="Llaca V."/>
            <person name="Song R."/>
            <person name="Tanyolac B."/>
            <person name="Young S."/>
            <person name="Ho-Il K."/>
            <person name="Hahn J.H."/>
            <person name="Sangsakoo G."/>
            <person name="Vanavichit A."/>
            <person name="de Mattos Luiz.A.T."/>
            <person name="Zimmer P.D."/>
            <person name="Malone G."/>
            <person name="Dellagostin O."/>
            <person name="de Oliveira A.C."/>
            <person name="Bevan M."/>
            <person name="Bancroft I."/>
            <person name="Minx P."/>
            <person name="Cordum H."/>
            <person name="Wilson R."/>
            <person name="Cheng Z."/>
            <person name="Jin W."/>
            <person name="Jiang J."/>
            <person name="Leong S.A."/>
            <person name="Iwama H."/>
            <person name="Gojobori T."/>
            <person name="Itoh T."/>
            <person name="Niimura Y."/>
            <person name="Fujii Y."/>
            <person name="Habara T."/>
            <person name="Sakai H."/>
            <person name="Sato Y."/>
            <person name="Wilson G."/>
            <person name="Kumar K."/>
            <person name="McCouch S."/>
            <person name="Juretic N."/>
            <person name="Hoen D."/>
            <person name="Wright S."/>
            <person name="Bruskiewich R."/>
            <person name="Bureau T."/>
            <person name="Miyao A."/>
            <person name="Hirochika H."/>
            <person name="Nishikawa T."/>
            <person name="Kadowaki K."/>
            <person name="Sugiura M."/>
            <person name="Burr B."/>
            <person name="Sasaki T."/>
        </authorList>
    </citation>
    <scope>NUCLEOTIDE SEQUENCE [LARGE SCALE GENOMIC DNA]</scope>
    <source>
        <strain evidence="14">cv. Nipponbare</strain>
    </source>
</reference>
<feature type="transmembrane region" description="Helical" evidence="12">
    <location>
        <begin position="19"/>
        <end position="39"/>
    </location>
</feature>
<protein>
    <recommendedName>
        <fullName evidence="11">GPI mannosyltransferase I</fullName>
    </recommendedName>
</protein>
<evidence type="ECO:0000256" key="3">
    <source>
        <dbReference type="ARBA" id="ARBA00011071"/>
    </source>
</evidence>
<feature type="transmembrane region" description="Helical" evidence="12">
    <location>
        <begin position="51"/>
        <end position="67"/>
    </location>
</feature>
<evidence type="ECO:0000256" key="4">
    <source>
        <dbReference type="ARBA" id="ARBA00022502"/>
    </source>
</evidence>
<evidence type="ECO:0000256" key="1">
    <source>
        <dbReference type="ARBA" id="ARBA00004477"/>
    </source>
</evidence>
<evidence type="ECO:0000313" key="13">
    <source>
        <dbReference type="EMBL" id="BAS85680.1"/>
    </source>
</evidence>
<dbReference type="PANTHER" id="PTHR12886">
    <property type="entry name" value="PIG-M MANNOSYLTRANSFERASE"/>
    <property type="match status" value="1"/>
</dbReference>
<name>A0A0P0W194_ORYSJ</name>
<evidence type="ECO:0000256" key="5">
    <source>
        <dbReference type="ARBA" id="ARBA00022676"/>
    </source>
</evidence>
<dbReference type="GO" id="GO:0004376">
    <property type="term" value="F:GPI mannosyltransferase activity"/>
    <property type="evidence" value="ECO:0007669"/>
    <property type="project" value="InterPro"/>
</dbReference>
<dbReference type="GO" id="GO:0051751">
    <property type="term" value="F:alpha-1,4-mannosyltransferase activity"/>
    <property type="evidence" value="ECO:0007669"/>
    <property type="project" value="InterPro"/>
</dbReference>
<dbReference type="PANTHER" id="PTHR12886:SF0">
    <property type="entry name" value="GPI MANNOSYLTRANSFERASE 1"/>
    <property type="match status" value="1"/>
</dbReference>
<dbReference type="InterPro" id="IPR007704">
    <property type="entry name" value="PIG-M"/>
</dbReference>
<keyword evidence="9 12" id="KW-1133">Transmembrane helix</keyword>
<comment type="subcellular location">
    <subcellularLocation>
        <location evidence="1">Endoplasmic reticulum membrane</location>
        <topology evidence="1">Multi-pass membrane protein</topology>
    </subcellularLocation>
</comment>
<dbReference type="Proteomes" id="UP000059680">
    <property type="component" value="Chromosome 3"/>
</dbReference>
<proteinExistence type="inferred from homology"/>
<keyword evidence="14" id="KW-1185">Reference proteome</keyword>
<keyword evidence="8" id="KW-0256">Endoplasmic reticulum</keyword>
<reference evidence="13 14" key="2">
    <citation type="journal article" date="2013" name="Plant Cell Physiol.">
        <title>Rice Annotation Project Database (RAP-DB): an integrative and interactive database for rice genomics.</title>
        <authorList>
            <person name="Sakai H."/>
            <person name="Lee S.S."/>
            <person name="Tanaka T."/>
            <person name="Numa H."/>
            <person name="Kim J."/>
            <person name="Kawahara Y."/>
            <person name="Wakimoto H."/>
            <person name="Yang C.C."/>
            <person name="Iwamoto M."/>
            <person name="Abe T."/>
            <person name="Yamada Y."/>
            <person name="Muto A."/>
            <person name="Inokuchi H."/>
            <person name="Ikemura T."/>
            <person name="Matsumoto T."/>
            <person name="Sasaki T."/>
            <person name="Itoh T."/>
        </authorList>
    </citation>
    <scope>NUCLEOTIDE SEQUENCE [LARGE SCALE GENOMIC DNA]</scope>
    <source>
        <strain evidence="14">cv. Nipponbare</strain>
    </source>
</reference>
<reference evidence="13 14" key="3">
    <citation type="journal article" date="2013" name="Rice">
        <title>Improvement of the Oryza sativa Nipponbare reference genome using next generation sequence and optical map data.</title>
        <authorList>
            <person name="Kawahara Y."/>
            <person name="de la Bastide M."/>
            <person name="Hamilton J.P."/>
            <person name="Kanamori H."/>
            <person name="McCombie W.R."/>
            <person name="Ouyang S."/>
            <person name="Schwartz D.C."/>
            <person name="Tanaka T."/>
            <person name="Wu J."/>
            <person name="Zhou S."/>
            <person name="Childs K.L."/>
            <person name="Davidson R.M."/>
            <person name="Lin H."/>
            <person name="Quesada-Ocampo L."/>
            <person name="Vaillancourt B."/>
            <person name="Sakai H."/>
            <person name="Lee S.S."/>
            <person name="Kim J."/>
            <person name="Numa H."/>
            <person name="Itoh T."/>
            <person name="Buell C.R."/>
            <person name="Matsumoto T."/>
        </authorList>
    </citation>
    <scope>NUCLEOTIDE SEQUENCE [LARGE SCALE GENOMIC DNA]</scope>
    <source>
        <strain evidence="14">cv. Nipponbare</strain>
    </source>
</reference>
<gene>
    <name evidence="13" type="ordered locus">Os03g0670200</name>
    <name evidence="13" type="ORF">OSNPB_030670200</name>
</gene>
<evidence type="ECO:0000256" key="11">
    <source>
        <dbReference type="ARBA" id="ARBA00032997"/>
    </source>
</evidence>
<comment type="pathway">
    <text evidence="2">Glycolipid biosynthesis; glycosylphosphatidylinositol-anchor biosynthesis.</text>
</comment>
<dbReference type="GO" id="GO:0005789">
    <property type="term" value="C:endoplasmic reticulum membrane"/>
    <property type="evidence" value="ECO:0007669"/>
    <property type="project" value="UniProtKB-SubCell"/>
</dbReference>
<evidence type="ECO:0000256" key="6">
    <source>
        <dbReference type="ARBA" id="ARBA00022679"/>
    </source>
</evidence>
<feature type="transmembrane region" description="Helical" evidence="12">
    <location>
        <begin position="73"/>
        <end position="91"/>
    </location>
</feature>
<comment type="similarity">
    <text evidence="3">Belongs to the PIGM family.</text>
</comment>
<evidence type="ECO:0000256" key="2">
    <source>
        <dbReference type="ARBA" id="ARBA00004687"/>
    </source>
</evidence>